<dbReference type="EMBL" id="CM026428">
    <property type="protein sequence ID" value="KAG0566471.1"/>
    <property type="molecule type" value="Genomic_DNA"/>
</dbReference>
<dbReference type="AlphaFoldDB" id="A0A8T0H314"/>
<name>A0A8T0H314_CERPU</name>
<dbReference type="InterPro" id="IPR014947">
    <property type="entry name" value="DUF1818"/>
</dbReference>
<dbReference type="Gene3D" id="2.30.31.10">
    <property type="entry name" value="Transcriptional Coactivator Pc4, Chain A"/>
    <property type="match status" value="2"/>
</dbReference>
<protein>
    <submittedName>
        <fullName evidence="1">Uncharacterized protein</fullName>
    </submittedName>
</protein>
<gene>
    <name evidence="1" type="ORF">KC19_7G066200</name>
</gene>
<dbReference type="SUPFAM" id="SSF54447">
    <property type="entry name" value="ssDNA-binding transcriptional regulator domain"/>
    <property type="match status" value="1"/>
</dbReference>
<evidence type="ECO:0000313" key="2">
    <source>
        <dbReference type="Proteomes" id="UP000822688"/>
    </source>
</evidence>
<dbReference type="GO" id="GO:0006355">
    <property type="term" value="P:regulation of DNA-templated transcription"/>
    <property type="evidence" value="ECO:0007669"/>
    <property type="project" value="InterPro"/>
</dbReference>
<dbReference type="Proteomes" id="UP000822688">
    <property type="component" value="Chromosome 7"/>
</dbReference>
<dbReference type="InterPro" id="IPR009044">
    <property type="entry name" value="ssDNA-bd_transcriptional_reg"/>
</dbReference>
<evidence type="ECO:0000313" key="1">
    <source>
        <dbReference type="EMBL" id="KAG0566471.1"/>
    </source>
</evidence>
<comment type="caution">
    <text evidence="1">The sequence shown here is derived from an EMBL/GenBank/DDBJ whole genome shotgun (WGS) entry which is preliminary data.</text>
</comment>
<accession>A0A8T0H314</accession>
<dbReference type="Pfam" id="PF08848">
    <property type="entry name" value="DUF1818"/>
    <property type="match status" value="1"/>
</dbReference>
<keyword evidence="2" id="KW-1185">Reference proteome</keyword>
<organism evidence="1 2">
    <name type="scientific">Ceratodon purpureus</name>
    <name type="common">Fire moss</name>
    <name type="synonym">Dicranum purpureum</name>
    <dbReference type="NCBI Taxonomy" id="3225"/>
    <lineage>
        <taxon>Eukaryota</taxon>
        <taxon>Viridiplantae</taxon>
        <taxon>Streptophyta</taxon>
        <taxon>Embryophyta</taxon>
        <taxon>Bryophyta</taxon>
        <taxon>Bryophytina</taxon>
        <taxon>Bryopsida</taxon>
        <taxon>Dicranidae</taxon>
        <taxon>Pseudoditrichales</taxon>
        <taxon>Ditrichaceae</taxon>
        <taxon>Ceratodon</taxon>
    </lineage>
</organism>
<dbReference type="GO" id="GO:0003677">
    <property type="term" value="F:DNA binding"/>
    <property type="evidence" value="ECO:0007669"/>
    <property type="project" value="InterPro"/>
</dbReference>
<sequence length="332" mass="36548">MRFASKSTRNENPSLAIPPGIRIPKLEMHAAATFGRLRHNAPLQQGLHHNGECCTSSASGVRIRSQRGGRRSGGALAARGRDWRAAGRRGEGEQRFPVGEYGERIVVSSYDDDGGDAGDEIKLECDESGCVVVKTTSKTLEEEDDRTGFLCCDLTGCYFTDEPLAEKTFEVLEGEGWRLGYETAPDSEESFCAIVGAGGWSLALTASEFNDFCYLIQTLRKGISTMDEDGFIGKDEVVMQVERGSLWMECSIPKKRVAIFQDFWRLGNRALVDSQQKTAFKLRFLLSGASGRRQAEGFWPPEAVMDMLKKIDAINLEQEELANAQKPAAANA</sequence>
<reference evidence="1" key="1">
    <citation type="submission" date="2020-06" db="EMBL/GenBank/DDBJ databases">
        <title>WGS assembly of Ceratodon purpureus strain R40.</title>
        <authorList>
            <person name="Carey S.B."/>
            <person name="Jenkins J."/>
            <person name="Shu S."/>
            <person name="Lovell J.T."/>
            <person name="Sreedasyam A."/>
            <person name="Maumus F."/>
            <person name="Tiley G.P."/>
            <person name="Fernandez-Pozo N."/>
            <person name="Barry K."/>
            <person name="Chen C."/>
            <person name="Wang M."/>
            <person name="Lipzen A."/>
            <person name="Daum C."/>
            <person name="Saski C.A."/>
            <person name="Payton A.C."/>
            <person name="Mcbreen J.C."/>
            <person name="Conrad R.E."/>
            <person name="Kollar L.M."/>
            <person name="Olsson S."/>
            <person name="Huttunen S."/>
            <person name="Landis J.B."/>
            <person name="Wickett N.J."/>
            <person name="Johnson M.G."/>
            <person name="Rensing S.A."/>
            <person name="Grimwood J."/>
            <person name="Schmutz J."/>
            <person name="Mcdaniel S.F."/>
        </authorList>
    </citation>
    <scope>NUCLEOTIDE SEQUENCE</scope>
    <source>
        <strain evidence="1">R40</strain>
    </source>
</reference>
<proteinExistence type="predicted"/>